<evidence type="ECO:0000313" key="1">
    <source>
        <dbReference type="EMBL" id="SHL14977.1"/>
    </source>
</evidence>
<organism evidence="1 2">
    <name type="scientific">Anaerocolumna jejuensis DSM 15929</name>
    <dbReference type="NCBI Taxonomy" id="1121322"/>
    <lineage>
        <taxon>Bacteria</taxon>
        <taxon>Bacillati</taxon>
        <taxon>Bacillota</taxon>
        <taxon>Clostridia</taxon>
        <taxon>Lachnospirales</taxon>
        <taxon>Lachnospiraceae</taxon>
        <taxon>Anaerocolumna</taxon>
    </lineage>
</organism>
<dbReference type="Proteomes" id="UP000184386">
    <property type="component" value="Unassembled WGS sequence"/>
</dbReference>
<protein>
    <submittedName>
        <fullName evidence="1">Uncharacterized protein</fullName>
    </submittedName>
</protein>
<dbReference type="SUPFAM" id="SSF111069">
    <property type="entry name" value="Hypothetical protein yfbM"/>
    <property type="match status" value="1"/>
</dbReference>
<proteinExistence type="predicted"/>
<dbReference type="STRING" id="1121322.SAMN02745136_04215"/>
<accession>A0A1M6Y9L7</accession>
<dbReference type="EMBL" id="FRAC01000024">
    <property type="protein sequence ID" value="SHL14977.1"/>
    <property type="molecule type" value="Genomic_DNA"/>
</dbReference>
<dbReference type="InterPro" id="IPR015068">
    <property type="entry name" value="DUF1877"/>
</dbReference>
<dbReference type="AlphaFoldDB" id="A0A1M6Y9L7"/>
<gene>
    <name evidence="1" type="ORF">SAMN02745136_04215</name>
</gene>
<sequence length="168" mass="19318">MGMIACYMEADKELIDKLKTKTDEELFEEVEILAEEENIEIYDMDKMWDGLHFLLTGVSASTPIENGLLSEAIVGTSMFSDDKNSDFISYIYPIRVHEILSALDKFDIDNTLTTFSPEVFAKSGIYPTIWMKGEKDSLREELSIAFQELRQFYRTMADKHKGIIVSIY</sequence>
<dbReference type="InterPro" id="IPR035944">
    <property type="entry name" value="YfbM-like_sf"/>
</dbReference>
<keyword evidence="2" id="KW-1185">Reference proteome</keyword>
<evidence type="ECO:0000313" key="2">
    <source>
        <dbReference type="Proteomes" id="UP000184386"/>
    </source>
</evidence>
<reference evidence="1 2" key="1">
    <citation type="submission" date="2016-11" db="EMBL/GenBank/DDBJ databases">
        <authorList>
            <person name="Jaros S."/>
            <person name="Januszkiewicz K."/>
            <person name="Wedrychowicz H."/>
        </authorList>
    </citation>
    <scope>NUCLEOTIDE SEQUENCE [LARGE SCALE GENOMIC DNA]</scope>
    <source>
        <strain evidence="1 2">DSM 15929</strain>
    </source>
</reference>
<dbReference type="Pfam" id="PF08974">
    <property type="entry name" value="DUF1877"/>
    <property type="match status" value="1"/>
</dbReference>
<name>A0A1M6Y9L7_9FIRM</name>
<dbReference type="OrthoDB" id="289289at2"/>
<dbReference type="Gene3D" id="3.40.1760.10">
    <property type="entry name" value="YfbM-like super family"/>
    <property type="match status" value="1"/>
</dbReference>
<dbReference type="RefSeq" id="WP_073278910.1">
    <property type="nucleotide sequence ID" value="NZ_FRAC01000024.1"/>
</dbReference>